<keyword evidence="4" id="KW-1185">Reference proteome</keyword>
<gene>
    <name evidence="3" type="ORF">PR048_027550</name>
</gene>
<feature type="chain" id="PRO_5045042652" evidence="2">
    <location>
        <begin position="34"/>
        <end position="669"/>
    </location>
</feature>
<dbReference type="Proteomes" id="UP001159363">
    <property type="component" value="Chromosome 11"/>
</dbReference>
<feature type="region of interest" description="Disordered" evidence="1">
    <location>
        <begin position="395"/>
        <end position="489"/>
    </location>
</feature>
<proteinExistence type="predicted"/>
<name>A0ABQ9GGU7_9NEOP</name>
<reference evidence="3 4" key="1">
    <citation type="submission" date="2023-02" db="EMBL/GenBank/DDBJ databases">
        <title>LHISI_Scaffold_Assembly.</title>
        <authorList>
            <person name="Stuart O.P."/>
            <person name="Cleave R."/>
            <person name="Magrath M.J.L."/>
            <person name="Mikheyev A.S."/>
        </authorList>
    </citation>
    <scope>NUCLEOTIDE SEQUENCE [LARGE SCALE GENOMIC DNA]</scope>
    <source>
        <strain evidence="3">Daus_M_001</strain>
        <tissue evidence="3">Leg muscle</tissue>
    </source>
</reference>
<organism evidence="3 4">
    <name type="scientific">Dryococelus australis</name>
    <dbReference type="NCBI Taxonomy" id="614101"/>
    <lineage>
        <taxon>Eukaryota</taxon>
        <taxon>Metazoa</taxon>
        <taxon>Ecdysozoa</taxon>
        <taxon>Arthropoda</taxon>
        <taxon>Hexapoda</taxon>
        <taxon>Insecta</taxon>
        <taxon>Pterygota</taxon>
        <taxon>Neoptera</taxon>
        <taxon>Polyneoptera</taxon>
        <taxon>Phasmatodea</taxon>
        <taxon>Verophasmatodea</taxon>
        <taxon>Anareolatae</taxon>
        <taxon>Phasmatidae</taxon>
        <taxon>Eurycanthinae</taxon>
        <taxon>Dryococelus</taxon>
    </lineage>
</organism>
<comment type="caution">
    <text evidence="3">The sequence shown here is derived from an EMBL/GenBank/DDBJ whole genome shotgun (WGS) entry which is preliminary data.</text>
</comment>
<evidence type="ECO:0000313" key="3">
    <source>
        <dbReference type="EMBL" id="KAJ8871244.1"/>
    </source>
</evidence>
<sequence>MPQRAVTFTSDQVGTGFGVCLLARLLLAQSSLGRPISRDLKNSRIHFGTSCNSKHVCLYNFAHWCTRCFDTSWRALVQSPPSSVTVDDRCTVDIGIFVHKTVKSSLWITELANFSEWDGPPWGTRASKVKKPRERYGRHLTRTPSASSLLRARRAVFFRRDAVLCKLDLRAWRTTSGSHQLSVWMCLIPELHLAGMEPITARRHATTSSVTMTDPEMYDGEIRQLLERLTLRLHCAVALFLLCYLYPAFKKCHFRCLRAMQSQSHRLQFQRSRLALRRRIGFLHELAGRTTRWRSHDLRGSVVMLDLQCHDKIVPTVRHEFSSPTISATKISSNPQVLRDFQKILEWPWPSTHITQHTGHDNLAGYVAYSSALSFTNVLNVVVFADVYHKTRLGVESHQQSNRSPRSAAVRITQAAPTGAGKPPPWLRRRTSPATGLSQASRRPRRPRRACSCGRGATTRSAPTTWRRRRRAAPARKEPSRSRRCSCPPLEDMKNSRVLQPRARLHGLTCNRAVVNRSLVACCHSGERLPSVHFVACFSVVQRSPGVVEQRVDQSRRGQKPKSLETLLKDPAIAVDETRDKLYFKRVYTDVTFAIESEFVRLALDDSAPIADLQAHLAAEIKYQELRNDLEVGAYYWNTNTSGCGMQSRGNAIEVYQELRNDTEVYRHV</sequence>
<evidence type="ECO:0000256" key="1">
    <source>
        <dbReference type="SAM" id="MobiDB-lite"/>
    </source>
</evidence>
<accession>A0ABQ9GGU7</accession>
<feature type="signal peptide" evidence="2">
    <location>
        <begin position="1"/>
        <end position="33"/>
    </location>
</feature>
<protein>
    <submittedName>
        <fullName evidence="3">Uncharacterized protein</fullName>
    </submittedName>
</protein>
<evidence type="ECO:0000313" key="4">
    <source>
        <dbReference type="Proteomes" id="UP001159363"/>
    </source>
</evidence>
<dbReference type="EMBL" id="JARBHB010000012">
    <property type="protein sequence ID" value="KAJ8871244.1"/>
    <property type="molecule type" value="Genomic_DNA"/>
</dbReference>
<feature type="compositionally biased region" description="Low complexity" evidence="1">
    <location>
        <begin position="450"/>
        <end position="465"/>
    </location>
</feature>
<keyword evidence="2" id="KW-0732">Signal</keyword>
<evidence type="ECO:0000256" key="2">
    <source>
        <dbReference type="SAM" id="SignalP"/>
    </source>
</evidence>